<sequence>MYKVVSLVLLLGKKVQEVDRNKKTTAKDANIVLHNETEGSPIRELHQKKVKDHATTFGDVPAIATILAVIPSPSGFPAKLPPRPRTPTEDTFGVIIDYGPLGGSIKSMSSRGRHIHYFHGASTSSCKIFRIALLRIRLVDGIVEQEIKKVECENTYQSAMEH</sequence>
<accession>A0ABR0R4R0</accession>
<evidence type="ECO:0000313" key="1">
    <source>
        <dbReference type="EMBL" id="KAK5846509.1"/>
    </source>
</evidence>
<name>A0ABR0R4R0_GOSAR</name>
<dbReference type="EMBL" id="JARKNE010000001">
    <property type="protein sequence ID" value="KAK5846509.1"/>
    <property type="molecule type" value="Genomic_DNA"/>
</dbReference>
<evidence type="ECO:0000313" key="2">
    <source>
        <dbReference type="Proteomes" id="UP001358586"/>
    </source>
</evidence>
<dbReference type="Proteomes" id="UP001358586">
    <property type="component" value="Chromosome 1"/>
</dbReference>
<organism evidence="1 2">
    <name type="scientific">Gossypium arboreum</name>
    <name type="common">Tree cotton</name>
    <name type="synonym">Gossypium nanking</name>
    <dbReference type="NCBI Taxonomy" id="29729"/>
    <lineage>
        <taxon>Eukaryota</taxon>
        <taxon>Viridiplantae</taxon>
        <taxon>Streptophyta</taxon>
        <taxon>Embryophyta</taxon>
        <taxon>Tracheophyta</taxon>
        <taxon>Spermatophyta</taxon>
        <taxon>Magnoliopsida</taxon>
        <taxon>eudicotyledons</taxon>
        <taxon>Gunneridae</taxon>
        <taxon>Pentapetalae</taxon>
        <taxon>rosids</taxon>
        <taxon>malvids</taxon>
        <taxon>Malvales</taxon>
        <taxon>Malvaceae</taxon>
        <taxon>Malvoideae</taxon>
        <taxon>Gossypium</taxon>
    </lineage>
</organism>
<reference evidence="1 2" key="1">
    <citation type="submission" date="2023-03" db="EMBL/GenBank/DDBJ databases">
        <title>WGS of Gossypium arboreum.</title>
        <authorList>
            <person name="Yu D."/>
        </authorList>
    </citation>
    <scope>NUCLEOTIDE SEQUENCE [LARGE SCALE GENOMIC DNA]</scope>
    <source>
        <tissue evidence="1">Leaf</tissue>
    </source>
</reference>
<proteinExistence type="predicted"/>
<comment type="caution">
    <text evidence="1">The sequence shown here is derived from an EMBL/GenBank/DDBJ whole genome shotgun (WGS) entry which is preliminary data.</text>
</comment>
<keyword evidence="2" id="KW-1185">Reference proteome</keyword>
<protein>
    <submittedName>
        <fullName evidence="1">Uncharacterized protein</fullName>
    </submittedName>
</protein>
<gene>
    <name evidence="1" type="ORF">PVK06_002800</name>
</gene>